<dbReference type="InterPro" id="IPR001478">
    <property type="entry name" value="PDZ"/>
</dbReference>
<dbReference type="Pfam" id="PF03572">
    <property type="entry name" value="Peptidase_S41"/>
    <property type="match status" value="1"/>
</dbReference>
<dbReference type="SUPFAM" id="SSF50156">
    <property type="entry name" value="PDZ domain-like"/>
    <property type="match status" value="1"/>
</dbReference>
<evidence type="ECO:0000313" key="8">
    <source>
        <dbReference type="Proteomes" id="UP001161325"/>
    </source>
</evidence>
<dbReference type="InterPro" id="IPR041489">
    <property type="entry name" value="PDZ_6"/>
</dbReference>
<accession>A0AA37QFA0</accession>
<dbReference type="Gene3D" id="3.90.226.10">
    <property type="entry name" value="2-enoyl-CoA Hydratase, Chain A, domain 1"/>
    <property type="match status" value="1"/>
</dbReference>
<dbReference type="CDD" id="cd07560">
    <property type="entry name" value="Peptidase_S41_CPP"/>
    <property type="match status" value="1"/>
</dbReference>
<dbReference type="SMART" id="SM00228">
    <property type="entry name" value="PDZ"/>
    <property type="match status" value="1"/>
</dbReference>
<protein>
    <recommendedName>
        <fullName evidence="6">PDZ domain-containing protein</fullName>
    </recommendedName>
</protein>
<gene>
    <name evidence="7" type="ORF">rosag_22410</name>
</gene>
<evidence type="ECO:0000256" key="2">
    <source>
        <dbReference type="ARBA" id="ARBA00022670"/>
    </source>
</evidence>
<dbReference type="PANTHER" id="PTHR32060">
    <property type="entry name" value="TAIL-SPECIFIC PROTEASE"/>
    <property type="match status" value="1"/>
</dbReference>
<keyword evidence="2 5" id="KW-0645">Protease</keyword>
<dbReference type="Gene3D" id="2.30.42.10">
    <property type="match status" value="1"/>
</dbReference>
<keyword evidence="8" id="KW-1185">Reference proteome</keyword>
<evidence type="ECO:0000256" key="1">
    <source>
        <dbReference type="ARBA" id="ARBA00009179"/>
    </source>
</evidence>
<dbReference type="AlphaFoldDB" id="A0AA37QFA0"/>
<dbReference type="InterPro" id="IPR036034">
    <property type="entry name" value="PDZ_sf"/>
</dbReference>
<dbReference type="InterPro" id="IPR029045">
    <property type="entry name" value="ClpP/crotonase-like_dom_sf"/>
</dbReference>
<evidence type="ECO:0000256" key="5">
    <source>
        <dbReference type="RuleBase" id="RU004404"/>
    </source>
</evidence>
<comment type="similarity">
    <text evidence="1 5">Belongs to the peptidase S41A family.</text>
</comment>
<dbReference type="GO" id="GO:0004175">
    <property type="term" value="F:endopeptidase activity"/>
    <property type="evidence" value="ECO:0007669"/>
    <property type="project" value="TreeGrafter"/>
</dbReference>
<dbReference type="Proteomes" id="UP001161325">
    <property type="component" value="Unassembled WGS sequence"/>
</dbReference>
<comment type="caution">
    <text evidence="7">The sequence shown here is derived from an EMBL/GenBank/DDBJ whole genome shotgun (WGS) entry which is preliminary data.</text>
</comment>
<dbReference type="InterPro" id="IPR005151">
    <property type="entry name" value="Tail-specific_protease"/>
</dbReference>
<dbReference type="InterPro" id="IPR004447">
    <property type="entry name" value="Peptidase_S41A"/>
</dbReference>
<evidence type="ECO:0000259" key="6">
    <source>
        <dbReference type="PROSITE" id="PS50106"/>
    </source>
</evidence>
<evidence type="ECO:0000256" key="4">
    <source>
        <dbReference type="ARBA" id="ARBA00022825"/>
    </source>
</evidence>
<reference evidence="7" key="1">
    <citation type="submission" date="2022-08" db="EMBL/GenBank/DDBJ databases">
        <title>Draft genome sequencing of Roseisolibacter agri AW1220.</title>
        <authorList>
            <person name="Tobiishi Y."/>
            <person name="Tonouchi A."/>
        </authorList>
    </citation>
    <scope>NUCLEOTIDE SEQUENCE</scope>
    <source>
        <strain evidence="7">AW1220</strain>
    </source>
</reference>
<dbReference type="EMBL" id="BRXS01000003">
    <property type="protein sequence ID" value="GLC25728.1"/>
    <property type="molecule type" value="Genomic_DNA"/>
</dbReference>
<name>A0AA37QFA0_9BACT</name>
<dbReference type="PROSITE" id="PS50106">
    <property type="entry name" value="PDZ"/>
    <property type="match status" value="1"/>
</dbReference>
<evidence type="ECO:0000313" key="7">
    <source>
        <dbReference type="EMBL" id="GLC25728.1"/>
    </source>
</evidence>
<keyword evidence="4 5" id="KW-0720">Serine protease</keyword>
<dbReference type="Gene3D" id="3.30.750.44">
    <property type="match status" value="1"/>
</dbReference>
<dbReference type="GO" id="GO:0007165">
    <property type="term" value="P:signal transduction"/>
    <property type="evidence" value="ECO:0007669"/>
    <property type="project" value="TreeGrafter"/>
</dbReference>
<dbReference type="Pfam" id="PF17820">
    <property type="entry name" value="PDZ_6"/>
    <property type="match status" value="1"/>
</dbReference>
<dbReference type="SUPFAM" id="SSF52096">
    <property type="entry name" value="ClpP/crotonase"/>
    <property type="match status" value="1"/>
</dbReference>
<dbReference type="GO" id="GO:0030288">
    <property type="term" value="C:outer membrane-bounded periplasmic space"/>
    <property type="evidence" value="ECO:0007669"/>
    <property type="project" value="TreeGrafter"/>
</dbReference>
<dbReference type="NCBIfam" id="TIGR00225">
    <property type="entry name" value="prc"/>
    <property type="match status" value="1"/>
</dbReference>
<organism evidence="7 8">
    <name type="scientific">Roseisolibacter agri</name>
    <dbReference type="NCBI Taxonomy" id="2014610"/>
    <lineage>
        <taxon>Bacteria</taxon>
        <taxon>Pseudomonadati</taxon>
        <taxon>Gemmatimonadota</taxon>
        <taxon>Gemmatimonadia</taxon>
        <taxon>Gemmatimonadales</taxon>
        <taxon>Gemmatimonadaceae</taxon>
        <taxon>Roseisolibacter</taxon>
    </lineage>
</organism>
<dbReference type="GO" id="GO:0008236">
    <property type="term" value="F:serine-type peptidase activity"/>
    <property type="evidence" value="ECO:0007669"/>
    <property type="project" value="UniProtKB-KW"/>
</dbReference>
<dbReference type="PANTHER" id="PTHR32060:SF30">
    <property type="entry name" value="CARBOXY-TERMINAL PROCESSING PROTEASE CTPA"/>
    <property type="match status" value="1"/>
</dbReference>
<keyword evidence="3 5" id="KW-0378">Hydrolase</keyword>
<evidence type="ECO:0000256" key="3">
    <source>
        <dbReference type="ARBA" id="ARBA00022801"/>
    </source>
</evidence>
<proteinExistence type="inferred from homology"/>
<dbReference type="RefSeq" id="WP_284350189.1">
    <property type="nucleotide sequence ID" value="NZ_BRXS01000003.1"/>
</dbReference>
<dbReference type="CDD" id="cd06782">
    <property type="entry name" value="cpPDZ_CPP-like"/>
    <property type="match status" value="1"/>
</dbReference>
<feature type="domain" description="PDZ" evidence="6">
    <location>
        <begin position="93"/>
        <end position="165"/>
    </location>
</feature>
<dbReference type="SMART" id="SM00245">
    <property type="entry name" value="TSPc"/>
    <property type="match status" value="1"/>
</dbReference>
<sequence>MSAPISSSPSPRPTRRPRAAVVAGAVGLAGAALAATAWRAPAPEGAMLEQVMQLVADRHLQEGAPIDVYETTARGLVKELRDPYSVLLAPKDLESFNRTTLGQYAGIGVEVSTVGDATLVGEVYPNGPSAAAGLRRGDRLVAVEGRPMRGLSLDSVVAQIRGTPGSPVRVTIARGAGEPTDVTLTRAVVHVPAVPYAFVDRGVGYLPLPSVSGTAGQDVADAIVRLRRAGARKLVLDVRGNPGGAVPEAVRVAGEFLPQGSEALDVRERGRTMTLRTPLPGAHHDLPVVVLQDGRSASAAEIITGALQDHDRALVVGTRSYGKGLAQAVYPVEGGYALKLTTARWYTPSGRTIHRDRTAADSLRHGDEDHVARDSVHRSLGGRTLIGGGGIVPDVVVDYDTLTTVEQKVAGRLARGARSAQVLANVTHALSVGVDSAFRVTPEWRERLRRELATAGVPIDSTDWAGAAPYVTRLIEGRVAEFAFGRAESRRRALASDRQYVVADSLLRAARTPAELIAGVRTPR</sequence>
<dbReference type="GO" id="GO:0006508">
    <property type="term" value="P:proteolysis"/>
    <property type="evidence" value="ECO:0007669"/>
    <property type="project" value="UniProtKB-KW"/>
</dbReference>